<reference evidence="5 6" key="1">
    <citation type="journal article" date="2015" name="Environ. Microbiol.">
        <title>Metagenome sequence of Elaphomyces granulatus from sporocarp tissue reveals Ascomycota ectomycorrhizal fingerprints of genome expansion and a Proteobacteria-rich microbiome.</title>
        <authorList>
            <person name="Quandt C.A."/>
            <person name="Kohler A."/>
            <person name="Hesse C.N."/>
            <person name="Sharpton T.J."/>
            <person name="Martin F."/>
            <person name="Spatafora J.W."/>
        </authorList>
    </citation>
    <scope>NUCLEOTIDE SEQUENCE [LARGE SCALE GENOMIC DNA]</scope>
    <source>
        <strain evidence="5 6">OSC145934</strain>
    </source>
</reference>
<protein>
    <recommendedName>
        <fullName evidence="4">Inosine/uridine-preferring nucleoside hydrolase domain-containing protein</fullName>
    </recommendedName>
</protein>
<evidence type="ECO:0000259" key="4">
    <source>
        <dbReference type="Pfam" id="PF01156"/>
    </source>
</evidence>
<dbReference type="EMBL" id="NPHW01002141">
    <property type="protein sequence ID" value="OXV12084.1"/>
    <property type="molecule type" value="Genomic_DNA"/>
</dbReference>
<feature type="domain" description="Inosine/uridine-preferring nucleoside hydrolase" evidence="4">
    <location>
        <begin position="7"/>
        <end position="382"/>
    </location>
</feature>
<dbReference type="PANTHER" id="PTHR12304">
    <property type="entry name" value="INOSINE-URIDINE PREFERRING NUCLEOSIDE HYDROLASE"/>
    <property type="match status" value="1"/>
</dbReference>
<dbReference type="GO" id="GO:0006152">
    <property type="term" value="P:purine nucleoside catabolic process"/>
    <property type="evidence" value="ECO:0007669"/>
    <property type="project" value="TreeGrafter"/>
</dbReference>
<dbReference type="GO" id="GO:0005829">
    <property type="term" value="C:cytosol"/>
    <property type="evidence" value="ECO:0007669"/>
    <property type="project" value="TreeGrafter"/>
</dbReference>
<dbReference type="InterPro" id="IPR023186">
    <property type="entry name" value="IUNH"/>
</dbReference>
<name>A0A232M716_9EURO</name>
<sequence length="427" mass="46725">MPAKTKIIIDTDPGIDDILALLLALSGKAEEIEVLLISLTFGNVEVRSCLRNVVSMFHIMEREMLWRQEQGRPPGFSALQAHRPVVALGAEEPLQDQTMLADYFHGMDGLGGIHASHPHLTPAETWEHLFDPSADPHILKPVPTGIATGSFAHQSFIPSKRLAHEEILQTLRENEPGTVTLIAIGPMTNLALAAAADPETFLRTKEVVVMGGAIGQPGNVTPVSEFNAYADAVAAARVFALTSPMPASTLPPSSSTEPLYPSKLSKELKLRLFSVDITERHSITKGQFQRTVSPFLEAGSPLAEWVGAFMAHAFRKLESMELGHESDNVSLSLHDPICAWYALTADDARWRPTSASPEDIRIETSGQWTRGMCIVDRRNRQRIDSEVESSGDHGLWLSTRAGNRILRMDGSPGEDEFGGILMEKIFA</sequence>
<dbReference type="AlphaFoldDB" id="A0A232M716"/>
<dbReference type="Gene3D" id="3.90.245.10">
    <property type="entry name" value="Ribonucleoside hydrolase-like"/>
    <property type="match status" value="1"/>
</dbReference>
<dbReference type="GO" id="GO:0008477">
    <property type="term" value="F:purine nucleosidase activity"/>
    <property type="evidence" value="ECO:0007669"/>
    <property type="project" value="TreeGrafter"/>
</dbReference>
<evidence type="ECO:0000256" key="3">
    <source>
        <dbReference type="ARBA" id="ARBA00023295"/>
    </source>
</evidence>
<dbReference type="SUPFAM" id="SSF53590">
    <property type="entry name" value="Nucleoside hydrolase"/>
    <property type="match status" value="1"/>
</dbReference>
<organism evidence="5 6">
    <name type="scientific">Elaphomyces granulatus</name>
    <dbReference type="NCBI Taxonomy" id="519963"/>
    <lineage>
        <taxon>Eukaryota</taxon>
        <taxon>Fungi</taxon>
        <taxon>Dikarya</taxon>
        <taxon>Ascomycota</taxon>
        <taxon>Pezizomycotina</taxon>
        <taxon>Eurotiomycetes</taxon>
        <taxon>Eurotiomycetidae</taxon>
        <taxon>Eurotiales</taxon>
        <taxon>Elaphomycetaceae</taxon>
        <taxon>Elaphomyces</taxon>
    </lineage>
</organism>
<evidence type="ECO:0000256" key="2">
    <source>
        <dbReference type="ARBA" id="ARBA00022801"/>
    </source>
</evidence>
<evidence type="ECO:0000313" key="5">
    <source>
        <dbReference type="EMBL" id="OXV12084.1"/>
    </source>
</evidence>
<comment type="similarity">
    <text evidence="1">Belongs to the IUNH family.</text>
</comment>
<dbReference type="OrthoDB" id="5783963at2759"/>
<dbReference type="InterPro" id="IPR001910">
    <property type="entry name" value="Inosine/uridine_hydrolase_dom"/>
</dbReference>
<dbReference type="PANTHER" id="PTHR12304:SF56">
    <property type="entry name" value="HYDROLASE, PUTATIVE (AFU_ORTHOLOGUE AFUA_1G11790)-RELATED"/>
    <property type="match status" value="1"/>
</dbReference>
<keyword evidence="2" id="KW-0378">Hydrolase</keyword>
<dbReference type="Proteomes" id="UP000243515">
    <property type="component" value="Unassembled WGS sequence"/>
</dbReference>
<evidence type="ECO:0000313" key="6">
    <source>
        <dbReference type="Proteomes" id="UP000243515"/>
    </source>
</evidence>
<accession>A0A232M716</accession>
<comment type="caution">
    <text evidence="5">The sequence shown here is derived from an EMBL/GenBank/DDBJ whole genome shotgun (WGS) entry which is preliminary data.</text>
</comment>
<keyword evidence="3" id="KW-0326">Glycosidase</keyword>
<gene>
    <name evidence="5" type="ORF">Egran_00155</name>
</gene>
<keyword evidence="6" id="KW-1185">Reference proteome</keyword>
<dbReference type="InterPro" id="IPR036452">
    <property type="entry name" value="Ribo_hydro-like"/>
</dbReference>
<proteinExistence type="inferred from homology"/>
<evidence type="ECO:0000256" key="1">
    <source>
        <dbReference type="ARBA" id="ARBA00009176"/>
    </source>
</evidence>
<dbReference type="Pfam" id="PF01156">
    <property type="entry name" value="IU_nuc_hydro"/>
    <property type="match status" value="1"/>
</dbReference>